<dbReference type="EMBL" id="DRLI01000246">
    <property type="protein sequence ID" value="HHM02621.1"/>
    <property type="molecule type" value="Genomic_DNA"/>
</dbReference>
<feature type="non-terminal residue" evidence="2">
    <location>
        <position position="1"/>
    </location>
</feature>
<comment type="caution">
    <text evidence="2">The sequence shown here is derived from an EMBL/GenBank/DDBJ whole genome shotgun (WGS) entry which is preliminary data.</text>
</comment>
<reference evidence="2" key="1">
    <citation type="journal article" date="2020" name="mSystems">
        <title>Genome- and Community-Level Interaction Insights into Carbon Utilization and Element Cycling Functions of Hydrothermarchaeota in Hydrothermal Sediment.</title>
        <authorList>
            <person name="Zhou Z."/>
            <person name="Liu Y."/>
            <person name="Xu W."/>
            <person name="Pan J."/>
            <person name="Luo Z.H."/>
            <person name="Li M."/>
        </authorList>
    </citation>
    <scope>NUCLEOTIDE SEQUENCE [LARGE SCALE GENOMIC DNA]</scope>
    <source>
        <strain evidence="2">HyVt-460</strain>
    </source>
</reference>
<dbReference type="Proteomes" id="UP000885771">
    <property type="component" value="Unassembled WGS sequence"/>
</dbReference>
<evidence type="ECO:0000313" key="2">
    <source>
        <dbReference type="EMBL" id="HHM02621.1"/>
    </source>
</evidence>
<sequence>VPFVQQGVGDNQSYKYYVVKADESTTWVDGWERPASQGGGNRDVEFAGVENQDASEETTYYDDVHPDWVIESGKDVSVVFSVDMAPAMDGDLQAVPFDPATDTLYWIGEMPSFVNTQGWEDVDEMRVLKLTDDDGDNIFSATLSLVTPTFNTFEYRYAWRSQDGSWTFEPAGFGDFAYRIRYIGQDGARSFPTLPWDMPTDTWTNQEDKSDQQEFDPFKSLTSIGHTPDVPTVYQLDQNYPNPFNPSTTIRFTVPVAGKVTLTVYNVAGQKIATLINGNVTAGSHTRVWNGKDNAGNQVASGVYFYKLTAEKFSATEKMILMK</sequence>
<proteinExistence type="predicted"/>
<evidence type="ECO:0000259" key="1">
    <source>
        <dbReference type="Pfam" id="PF13860"/>
    </source>
</evidence>
<organism evidence="2">
    <name type="scientific">Caldithrix abyssi</name>
    <dbReference type="NCBI Taxonomy" id="187145"/>
    <lineage>
        <taxon>Bacteria</taxon>
        <taxon>Pseudomonadati</taxon>
        <taxon>Calditrichota</taxon>
        <taxon>Calditrichia</taxon>
        <taxon>Calditrichales</taxon>
        <taxon>Calditrichaceae</taxon>
        <taxon>Caldithrix</taxon>
    </lineage>
</organism>
<dbReference type="NCBIfam" id="TIGR04183">
    <property type="entry name" value="Por_Secre_tail"/>
    <property type="match status" value="1"/>
</dbReference>
<dbReference type="InterPro" id="IPR025965">
    <property type="entry name" value="FlgD/Vpr_Ig-like"/>
</dbReference>
<dbReference type="Gene3D" id="2.60.40.4070">
    <property type="match status" value="1"/>
</dbReference>
<dbReference type="AlphaFoldDB" id="A0A7V5RPZ3"/>
<protein>
    <submittedName>
        <fullName evidence="2">T9SS type A sorting domain-containing protein</fullName>
    </submittedName>
</protein>
<dbReference type="Pfam" id="PF13860">
    <property type="entry name" value="FlgD_ig"/>
    <property type="match status" value="1"/>
</dbReference>
<dbReference type="InterPro" id="IPR026444">
    <property type="entry name" value="Secre_tail"/>
</dbReference>
<name>A0A7V5RPZ3_CALAY</name>
<feature type="domain" description="FlgD/Vpr Ig-like" evidence="1">
    <location>
        <begin position="257"/>
        <end position="311"/>
    </location>
</feature>
<gene>
    <name evidence="2" type="ORF">ENJ15_06370</name>
</gene>
<accession>A0A7V5RPZ3</accession>